<evidence type="ECO:0000256" key="1">
    <source>
        <dbReference type="SAM" id="Phobius"/>
    </source>
</evidence>
<proteinExistence type="predicted"/>
<feature type="transmembrane region" description="Helical" evidence="1">
    <location>
        <begin position="134"/>
        <end position="150"/>
    </location>
</feature>
<evidence type="ECO:0000313" key="2">
    <source>
        <dbReference type="EMBL" id="KGF93102.1"/>
    </source>
</evidence>
<dbReference type="RefSeq" id="WP_032513046.1">
    <property type="nucleotide sequence ID" value="NZ_JNAJ01000004.1"/>
</dbReference>
<reference evidence="3" key="1">
    <citation type="journal article" date="2014" name="Sci. Data">
        <title>Genomes of diverse isolates of the marine cyanobacterium Prochlorococcus.</title>
        <authorList>
            <person name="Biller S."/>
            <person name="Berube P."/>
            <person name="Thompson J."/>
            <person name="Kelly L."/>
            <person name="Roggensack S."/>
            <person name="Awad L."/>
            <person name="Roache-Johnson K."/>
            <person name="Ding H."/>
            <person name="Giovannoni S.J."/>
            <person name="Moore L.R."/>
            <person name="Chisholm S.W."/>
        </authorList>
    </citation>
    <scope>NUCLEOTIDE SEQUENCE [LARGE SCALE GENOMIC DNA]</scope>
</reference>
<dbReference type="Proteomes" id="UP000030491">
    <property type="component" value="Unassembled WGS sequence"/>
</dbReference>
<dbReference type="OrthoDB" id="549912at2"/>
<keyword evidence="1" id="KW-0812">Transmembrane</keyword>
<feature type="transmembrane region" description="Helical" evidence="1">
    <location>
        <begin position="15"/>
        <end position="40"/>
    </location>
</feature>
<protein>
    <submittedName>
        <fullName evidence="2">Uncharacterized protein</fullName>
    </submittedName>
</protein>
<feature type="transmembrane region" description="Helical" evidence="1">
    <location>
        <begin position="202"/>
        <end position="219"/>
    </location>
</feature>
<name>A0A0A1ZU60_PROMR</name>
<comment type="caution">
    <text evidence="2">The sequence shown here is derived from an EMBL/GenBank/DDBJ whole genome shotgun (WGS) entry which is preliminary data.</text>
</comment>
<feature type="transmembrane region" description="Helical" evidence="1">
    <location>
        <begin position="46"/>
        <end position="62"/>
    </location>
</feature>
<dbReference type="EMBL" id="JNAJ01000004">
    <property type="protein sequence ID" value="KGF93102.1"/>
    <property type="molecule type" value="Genomic_DNA"/>
</dbReference>
<dbReference type="AlphaFoldDB" id="A0A0A1ZU60"/>
<sequence length="229" mass="27331">MKNLIHFDKKISNKFPFIFLFFCYWINTYTSLGSKIILHISSEDNLFENLSFVLIFLSALYISRTINLKNIKDISSKNFTLIFILVFFIIWAIEEVSWGQRIFNFSWDKLYSINFQNEINVHNLNIFQPHLHKSYYILGFIVSFMCVLKKKRKTSLLPDKSILYFFLIPSLYYFIGEIILNFPQEIQGEIVLTSHIFYFQEPNEFLLALGAFLYSLRLYRINKKNISEV</sequence>
<evidence type="ECO:0000313" key="3">
    <source>
        <dbReference type="Proteomes" id="UP000030491"/>
    </source>
</evidence>
<feature type="transmembrane region" description="Helical" evidence="1">
    <location>
        <begin position="162"/>
        <end position="182"/>
    </location>
</feature>
<gene>
    <name evidence="2" type="ORF">EU93_0277</name>
</gene>
<keyword evidence="1" id="KW-1133">Transmembrane helix</keyword>
<organism evidence="2 3">
    <name type="scientific">Prochlorococcus marinus str. MIT 9116</name>
    <dbReference type="NCBI Taxonomy" id="167544"/>
    <lineage>
        <taxon>Bacteria</taxon>
        <taxon>Bacillati</taxon>
        <taxon>Cyanobacteriota</taxon>
        <taxon>Cyanophyceae</taxon>
        <taxon>Synechococcales</taxon>
        <taxon>Prochlorococcaceae</taxon>
        <taxon>Prochlorococcus</taxon>
    </lineage>
</organism>
<accession>A0A0A1ZU60</accession>
<feature type="transmembrane region" description="Helical" evidence="1">
    <location>
        <begin position="74"/>
        <end position="93"/>
    </location>
</feature>
<keyword evidence="1" id="KW-0472">Membrane</keyword>